<name>A0A9D4XU32_PEA</name>
<dbReference type="FunFam" id="3.40.50.300:FF:000904">
    <property type="entry name" value="ABC transporter A family member 1"/>
    <property type="match status" value="1"/>
</dbReference>
<dbReference type="InterPro" id="IPR003439">
    <property type="entry name" value="ABC_transporter-like_ATP-bd"/>
</dbReference>
<evidence type="ECO:0000256" key="4">
    <source>
        <dbReference type="ARBA" id="ARBA00022692"/>
    </source>
</evidence>
<protein>
    <submittedName>
        <fullName evidence="12">ATP-binding cassette sub- A member 1, variant 3</fullName>
    </submittedName>
</protein>
<comment type="similarity">
    <text evidence="2">Belongs to the ABC transporter superfamily. ABCA family. CPR flippase (TC 3.A.1.211) subfamily.</text>
</comment>
<keyword evidence="8 10" id="KW-1133">Transmembrane helix</keyword>
<feature type="transmembrane region" description="Helical" evidence="10">
    <location>
        <begin position="836"/>
        <end position="859"/>
    </location>
</feature>
<gene>
    <name evidence="12" type="ORF">KIW84_032504</name>
</gene>
<feature type="domain" description="ABC transporter" evidence="11">
    <location>
        <begin position="95"/>
        <end position="328"/>
    </location>
</feature>
<dbReference type="GO" id="GO:0016020">
    <property type="term" value="C:membrane"/>
    <property type="evidence" value="ECO:0007669"/>
    <property type="project" value="UniProtKB-SubCell"/>
</dbReference>
<evidence type="ECO:0000256" key="6">
    <source>
        <dbReference type="ARBA" id="ARBA00022741"/>
    </source>
</evidence>
<keyword evidence="9 10" id="KW-0472">Membrane</keyword>
<dbReference type="Gene3D" id="3.40.50.300">
    <property type="entry name" value="P-loop containing nucleotide triphosphate hydrolases"/>
    <property type="match status" value="2"/>
</dbReference>
<dbReference type="InterPro" id="IPR003593">
    <property type="entry name" value="AAA+_ATPase"/>
</dbReference>
<dbReference type="InterPro" id="IPR017871">
    <property type="entry name" value="ABC_transporter-like_CS"/>
</dbReference>
<evidence type="ECO:0000313" key="13">
    <source>
        <dbReference type="Proteomes" id="UP001058974"/>
    </source>
</evidence>
<dbReference type="Pfam" id="PF00005">
    <property type="entry name" value="ABC_tran"/>
    <property type="match status" value="2"/>
</dbReference>
<evidence type="ECO:0000256" key="10">
    <source>
        <dbReference type="SAM" id="Phobius"/>
    </source>
</evidence>
<feature type="transmembrane region" description="Helical" evidence="10">
    <location>
        <begin position="722"/>
        <end position="745"/>
    </location>
</feature>
<feature type="transmembrane region" description="Helical" evidence="10">
    <location>
        <begin position="479"/>
        <end position="507"/>
    </location>
</feature>
<dbReference type="InterPro" id="IPR027417">
    <property type="entry name" value="P-loop_NTPase"/>
</dbReference>
<dbReference type="Pfam" id="PF23321">
    <property type="entry name" value="R1_ABCA1"/>
    <property type="match status" value="1"/>
</dbReference>
<dbReference type="PANTHER" id="PTHR19229:SF267">
    <property type="entry name" value="ABC TRANSPORTER A FAMILY MEMBER 1"/>
    <property type="match status" value="1"/>
</dbReference>
<keyword evidence="5" id="KW-0677">Repeat</keyword>
<dbReference type="InterPro" id="IPR056264">
    <property type="entry name" value="R2_ABCA1-4-like"/>
</dbReference>
<dbReference type="GO" id="GO:0016887">
    <property type="term" value="F:ATP hydrolysis activity"/>
    <property type="evidence" value="ECO:0007669"/>
    <property type="project" value="InterPro"/>
</dbReference>
<sequence length="1425" mass="157784">MMIHTQCLCVLTYIFQLNDVLPREYGLQYPWNFIFKKDFWRKKKIVNNCSSSFKVKIAGNSSEPERNLLGQDTANPAIEAISLDMKQQELDGRCIQIRNLHKVYDTKKGDCCAVNSLQLTLYENQILALLGHNGAGKSTTISMLVGLLPPTSGDALIFGKNIVSDIDEIRKVLGVCPQHDILFPELTVREHLELFAILKGVEEDTLESVIINMVDEVGLADKINTVVRSLSGGMKRKLSLGIALVGNSKVIILDEPTSGMDPYSMRLTWQLIKKIKKGRIILLTTHSMDEADELGDRIAIMANGSLKCCGSSLFLKHHYGVGYTLTLVKSAPTASIAGDIVYRYIPTATCISEVGTEISFRLPMASSSTFERMFREIEGCMKRPVLSMEISGSCEKDSHGIESYGISVTTLEEVFLRVAGCDYEVECSEETHHSLISEPIVSLTSANRSSTEICYYKVFGNYKKIIGFMSTVVGRACDLIFDAVISFINFVGMQCCSCCLITTSTFWQHSKALFIKRAISARRDHKTIMFQLIIPALFLFIGLLFMELKPHPDQISLTLSTSNFNPLLSGGGGGGPIPFNLSFPIAEKVAQNVKGGWIQSCNPSSYKFPNSEKAYADAVEAAGPTLGPALLSMSEYLMSSFNESYQSRYGAIVMDDQNTDGSLGYTVLHNFSCQHAAPTFINLMNSAILGLATHDMNATIQTRNHPLPMTQSQHLQRHDLDAFSAAIIVNIAFSFIPASFAVSIVKEREVKAKHQQLISGVSVLSYWTSTFIWDFVSFLFPASFAIVLFYIFGLDQFVGEVSLFPTIIMLLEYGLASASSTYCLTFFFFDHTVAQNVVLLVHFFSGLILMVISFVMGLIPSTLSANSFLKNFFRISPGFCFADGLASLALLRQGMKDKTSDGVYDWNVTGASICYLAVESVVYFSLTLGLEIFPSLKLTPFMIKKWWGEINIFPRNSTYLEPLLEPPETFVTDLNEDVDVKTERNRVLSGSVDNAIIYLRNLRKVYSEEKKHGKKVAVDSLTFSVQEGECFGFLGTNGAGKTTTLSMLCGEESPSDGTAFIFGKDICSHPKAVRKYIGYCPQFDALLEFLTVKEHLELYARIKSVSDYTIDNVVMEKLVEFDLLKHANKPSFSLSGGNKRKLSVAIAMIGDPPIVILDEPSTGMDPIAKRFMWDVISRISTRRGKTAVILTTHSMNEAQALCTRIGIMVGGQLRCIGSPQHLKTRFGNHLELEVKPTEVSSVDLQALCQAIQEMLFDVPSQPRSLINDLEICIGGADSASSGNTSIAEISLTPDMIGLIGRWLGNEERVKTLMCSTPVYDGASQEQLSEQLFRDGGIPLPVFSEWWLSKQKFSEIDSFILSSYRGARCQGYNGLSIRYQLPCDEEFSLADVFGLLEASRDRLGIAEYSLSQSTLETIFNHFAANS</sequence>
<dbReference type="SUPFAM" id="SSF52540">
    <property type="entry name" value="P-loop containing nucleoside triphosphate hydrolases"/>
    <property type="match status" value="2"/>
</dbReference>
<feature type="transmembrane region" description="Helical" evidence="10">
    <location>
        <begin position="528"/>
        <end position="546"/>
    </location>
</feature>
<accession>A0A9D4XU32</accession>
<dbReference type="PROSITE" id="PS50893">
    <property type="entry name" value="ABC_TRANSPORTER_2"/>
    <property type="match status" value="2"/>
</dbReference>
<dbReference type="CDD" id="cd03263">
    <property type="entry name" value="ABC_subfamily_A"/>
    <property type="match status" value="2"/>
</dbReference>
<dbReference type="PROSITE" id="PS00211">
    <property type="entry name" value="ABC_TRANSPORTER_1"/>
    <property type="match status" value="2"/>
</dbReference>
<dbReference type="FunFam" id="3.40.50.300:FF:000298">
    <property type="entry name" value="ATP-binding cassette sub-family A member 12"/>
    <property type="match status" value="1"/>
</dbReference>
<feature type="transmembrane region" description="Helical" evidence="10">
    <location>
        <begin position="804"/>
        <end position="829"/>
    </location>
</feature>
<comment type="subcellular location">
    <subcellularLocation>
        <location evidence="1">Membrane</location>
        <topology evidence="1">Multi-pass membrane protein</topology>
    </subcellularLocation>
</comment>
<evidence type="ECO:0000256" key="9">
    <source>
        <dbReference type="ARBA" id="ARBA00023136"/>
    </source>
</evidence>
<dbReference type="Gramene" id="Psat03G0250400-T3">
    <property type="protein sequence ID" value="KAI5427109.1"/>
    <property type="gene ID" value="KIW84_032504"/>
</dbReference>
<dbReference type="EMBL" id="JAMSHJ010000003">
    <property type="protein sequence ID" value="KAI5427109.1"/>
    <property type="molecule type" value="Genomic_DNA"/>
</dbReference>
<feature type="transmembrane region" description="Helical" evidence="10">
    <location>
        <begin position="871"/>
        <end position="891"/>
    </location>
</feature>
<dbReference type="Proteomes" id="UP001058974">
    <property type="component" value="Chromosome 3"/>
</dbReference>
<feature type="domain" description="ABC transporter" evidence="11">
    <location>
        <begin position="997"/>
        <end position="1235"/>
    </location>
</feature>
<dbReference type="Pfam" id="PF12698">
    <property type="entry name" value="ABC2_membrane_3"/>
    <property type="match status" value="1"/>
</dbReference>
<reference evidence="12 13" key="1">
    <citation type="journal article" date="2022" name="Nat. Genet.">
        <title>Improved pea reference genome and pan-genome highlight genomic features and evolutionary characteristics.</title>
        <authorList>
            <person name="Yang T."/>
            <person name="Liu R."/>
            <person name="Luo Y."/>
            <person name="Hu S."/>
            <person name="Wang D."/>
            <person name="Wang C."/>
            <person name="Pandey M.K."/>
            <person name="Ge S."/>
            <person name="Xu Q."/>
            <person name="Li N."/>
            <person name="Li G."/>
            <person name="Huang Y."/>
            <person name="Saxena R.K."/>
            <person name="Ji Y."/>
            <person name="Li M."/>
            <person name="Yan X."/>
            <person name="He Y."/>
            <person name="Liu Y."/>
            <person name="Wang X."/>
            <person name="Xiang C."/>
            <person name="Varshney R.K."/>
            <person name="Ding H."/>
            <person name="Gao S."/>
            <person name="Zong X."/>
        </authorList>
    </citation>
    <scope>NUCLEOTIDE SEQUENCE [LARGE SCALE GENOMIC DNA]</scope>
    <source>
        <strain evidence="12 13">cv. Zhongwan 6</strain>
    </source>
</reference>
<dbReference type="PANTHER" id="PTHR19229">
    <property type="entry name" value="ATP-BINDING CASSETTE TRANSPORTER SUBFAMILY A ABCA"/>
    <property type="match status" value="1"/>
</dbReference>
<dbReference type="GO" id="GO:0140359">
    <property type="term" value="F:ABC-type transporter activity"/>
    <property type="evidence" value="ECO:0007669"/>
    <property type="project" value="InterPro"/>
</dbReference>
<feature type="transmembrane region" description="Helical" evidence="10">
    <location>
        <begin position="903"/>
        <end position="926"/>
    </location>
</feature>
<dbReference type="GO" id="GO:0005524">
    <property type="term" value="F:ATP binding"/>
    <property type="evidence" value="ECO:0007669"/>
    <property type="project" value="UniProtKB-KW"/>
</dbReference>
<dbReference type="InterPro" id="IPR013525">
    <property type="entry name" value="ABC2_TM"/>
</dbReference>
<keyword evidence="13" id="KW-1185">Reference proteome</keyword>
<evidence type="ECO:0000256" key="7">
    <source>
        <dbReference type="ARBA" id="ARBA00022840"/>
    </source>
</evidence>
<proteinExistence type="inferred from homology"/>
<evidence type="ECO:0000313" key="12">
    <source>
        <dbReference type="EMBL" id="KAI5427109.1"/>
    </source>
</evidence>
<dbReference type="SMART" id="SM00382">
    <property type="entry name" value="AAA"/>
    <property type="match status" value="2"/>
</dbReference>
<organism evidence="12 13">
    <name type="scientific">Pisum sativum</name>
    <name type="common">Garden pea</name>
    <name type="synonym">Lathyrus oleraceus</name>
    <dbReference type="NCBI Taxonomy" id="3888"/>
    <lineage>
        <taxon>Eukaryota</taxon>
        <taxon>Viridiplantae</taxon>
        <taxon>Streptophyta</taxon>
        <taxon>Embryophyta</taxon>
        <taxon>Tracheophyta</taxon>
        <taxon>Spermatophyta</taxon>
        <taxon>Magnoliopsida</taxon>
        <taxon>eudicotyledons</taxon>
        <taxon>Gunneridae</taxon>
        <taxon>Pentapetalae</taxon>
        <taxon>rosids</taxon>
        <taxon>fabids</taxon>
        <taxon>Fabales</taxon>
        <taxon>Fabaceae</taxon>
        <taxon>Papilionoideae</taxon>
        <taxon>50 kb inversion clade</taxon>
        <taxon>NPAAA clade</taxon>
        <taxon>Hologalegina</taxon>
        <taxon>IRL clade</taxon>
        <taxon>Fabeae</taxon>
        <taxon>Lathyrus</taxon>
    </lineage>
</organism>
<evidence type="ECO:0000256" key="5">
    <source>
        <dbReference type="ARBA" id="ARBA00022737"/>
    </source>
</evidence>
<evidence type="ECO:0000259" key="11">
    <source>
        <dbReference type="PROSITE" id="PS50893"/>
    </source>
</evidence>
<dbReference type="InterPro" id="IPR026082">
    <property type="entry name" value="ABCA"/>
</dbReference>
<comment type="caution">
    <text evidence="12">The sequence shown here is derived from an EMBL/GenBank/DDBJ whole genome shotgun (WGS) entry which is preliminary data.</text>
</comment>
<evidence type="ECO:0000256" key="8">
    <source>
        <dbReference type="ARBA" id="ARBA00022989"/>
    </source>
</evidence>
<evidence type="ECO:0000256" key="1">
    <source>
        <dbReference type="ARBA" id="ARBA00004141"/>
    </source>
</evidence>
<keyword evidence="4 10" id="KW-0812">Transmembrane</keyword>
<evidence type="ECO:0000256" key="2">
    <source>
        <dbReference type="ARBA" id="ARBA00008526"/>
    </source>
</evidence>
<dbReference type="GO" id="GO:0005319">
    <property type="term" value="F:lipid transporter activity"/>
    <property type="evidence" value="ECO:0007669"/>
    <property type="project" value="TreeGrafter"/>
</dbReference>
<keyword evidence="6" id="KW-0547">Nucleotide-binding</keyword>
<feature type="transmembrane region" description="Helical" evidence="10">
    <location>
        <begin position="766"/>
        <end position="792"/>
    </location>
</feature>
<keyword evidence="7 12" id="KW-0067">ATP-binding</keyword>
<evidence type="ECO:0000256" key="3">
    <source>
        <dbReference type="ARBA" id="ARBA00022448"/>
    </source>
</evidence>
<keyword evidence="3" id="KW-0813">Transport</keyword>